<comment type="caution">
    <text evidence="2">The sequence shown here is derived from an EMBL/GenBank/DDBJ whole genome shotgun (WGS) entry which is preliminary data.</text>
</comment>
<organism evidence="2 3">
    <name type="scientific">Oryctes borbonicus</name>
    <dbReference type="NCBI Taxonomy" id="1629725"/>
    <lineage>
        <taxon>Eukaryota</taxon>
        <taxon>Metazoa</taxon>
        <taxon>Ecdysozoa</taxon>
        <taxon>Arthropoda</taxon>
        <taxon>Hexapoda</taxon>
        <taxon>Insecta</taxon>
        <taxon>Pterygota</taxon>
        <taxon>Neoptera</taxon>
        <taxon>Endopterygota</taxon>
        <taxon>Coleoptera</taxon>
        <taxon>Polyphaga</taxon>
        <taxon>Scarabaeiformia</taxon>
        <taxon>Scarabaeidae</taxon>
        <taxon>Dynastinae</taxon>
        <taxon>Oryctes</taxon>
    </lineage>
</organism>
<sequence>VNNRPLNNNANAINGLHNINNHNKYQNFNAFVDTNEDLDGDDFDDHDGEMNDAGEVIQESNTRPLRPGQIPIEIQRIRNLTTTSTTPKSTHTFTKFISNVGNAQSPNQYRIENHANNFSNNFDNEILHKPIIQRPRPFSVPHTPSKKQQNNHVISYDHGKIGTNQQNRSTITSKPKVTAGTTPESNRIQVIWSSSNYTITPFAENKNYPATTPKSNWMDTRITTVSEARSYDETTIQPPTKSFRNDYDSKPSSQHPNDEANTMAERDLGSTFLLPHTHLYKPDRGSDISGFESL</sequence>
<accession>A0A0T6AZ18</accession>
<evidence type="ECO:0000313" key="2">
    <source>
        <dbReference type="EMBL" id="KRT80337.1"/>
    </source>
</evidence>
<evidence type="ECO:0000313" key="3">
    <source>
        <dbReference type="Proteomes" id="UP000051574"/>
    </source>
</evidence>
<dbReference type="EMBL" id="LJIG01022483">
    <property type="protein sequence ID" value="KRT80337.1"/>
    <property type="molecule type" value="Genomic_DNA"/>
</dbReference>
<gene>
    <name evidence="2" type="ORF">AMK59_8085</name>
</gene>
<feature type="compositionally biased region" description="Polar residues" evidence="1">
    <location>
        <begin position="228"/>
        <end position="242"/>
    </location>
</feature>
<feature type="region of interest" description="Disordered" evidence="1">
    <location>
        <begin position="228"/>
        <end position="268"/>
    </location>
</feature>
<keyword evidence="3" id="KW-1185">Reference proteome</keyword>
<dbReference type="AlphaFoldDB" id="A0A0T6AZ18"/>
<proteinExistence type="predicted"/>
<dbReference type="Proteomes" id="UP000051574">
    <property type="component" value="Unassembled WGS sequence"/>
</dbReference>
<evidence type="ECO:0000256" key="1">
    <source>
        <dbReference type="SAM" id="MobiDB-lite"/>
    </source>
</evidence>
<name>A0A0T6AZ18_9SCAR</name>
<protein>
    <submittedName>
        <fullName evidence="2">Uncharacterized protein</fullName>
    </submittedName>
</protein>
<dbReference type="OrthoDB" id="10040649at2759"/>
<feature type="non-terminal residue" evidence="2">
    <location>
        <position position="1"/>
    </location>
</feature>
<reference evidence="2 3" key="1">
    <citation type="submission" date="2015-09" db="EMBL/GenBank/DDBJ databases">
        <title>Draft genome of the scarab beetle Oryctes borbonicus.</title>
        <authorList>
            <person name="Meyer J.M."/>
            <person name="Markov G.V."/>
            <person name="Baskaran P."/>
            <person name="Herrmann M."/>
            <person name="Sommer R.J."/>
            <person name="Roedelsperger C."/>
        </authorList>
    </citation>
    <scope>NUCLEOTIDE SEQUENCE [LARGE SCALE GENOMIC DNA]</scope>
    <source>
        <strain evidence="2">OB123</strain>
        <tissue evidence="2">Whole animal</tissue>
    </source>
</reference>